<dbReference type="AlphaFoldDB" id="F2JGD2"/>
<name>F2JGD2_CELLD</name>
<dbReference type="eggNOG" id="COG2220">
    <property type="taxonomic scope" value="Bacteria"/>
</dbReference>
<dbReference type="HOGENOM" id="CLU_965399_0_0_9"/>
<gene>
    <name evidence="3" type="ordered locus">Clole_0067</name>
</gene>
<dbReference type="STRING" id="642492.Clole_0067"/>
<feature type="region of interest" description="Disordered" evidence="1">
    <location>
        <begin position="25"/>
        <end position="52"/>
    </location>
</feature>
<dbReference type="PANTHER" id="PTHR42967:SF1">
    <property type="entry name" value="MBL FOLD METALLO-HYDROLASE"/>
    <property type="match status" value="1"/>
</dbReference>
<keyword evidence="2" id="KW-0732">Signal</keyword>
<dbReference type="KEGG" id="cle:Clole_0067"/>
<proteinExistence type="predicted"/>
<keyword evidence="4" id="KW-1185">Reference proteome</keyword>
<evidence type="ECO:0000256" key="1">
    <source>
        <dbReference type="SAM" id="MobiDB-lite"/>
    </source>
</evidence>
<dbReference type="RefSeq" id="WP_013655128.1">
    <property type="nucleotide sequence ID" value="NC_015275.1"/>
</dbReference>
<evidence type="ECO:0000313" key="3">
    <source>
        <dbReference type="EMBL" id="ADZ81827.1"/>
    </source>
</evidence>
<feature type="chain" id="PRO_5003280177" evidence="2">
    <location>
        <begin position="26"/>
        <end position="288"/>
    </location>
</feature>
<dbReference type="InterPro" id="IPR036866">
    <property type="entry name" value="RibonucZ/Hydroxyglut_hydro"/>
</dbReference>
<dbReference type="CDD" id="cd06262">
    <property type="entry name" value="metallo-hydrolase-like_MBL-fold"/>
    <property type="match status" value="1"/>
</dbReference>
<sequence>MKKKLSFILLSLTLCLAGCSNTGSASTPASTPAEATASPEASAPANSEEPIESEPALVLPLVENTSGKVQIQTVSGSSTYPYNSYIITSTNGESIVLDPTSMPPKDVVDIKPAAIISTHSHPDHTDSYFTKSNDCPHFTSEVTSLDTTSFKIFTIASSHSGDTIDDFPSNVLTVADVDGLRIVHMGDIGQTTLTDEQLKALGHVDIAFMQFDNSYSDMSLENEKGFKLMEQLQPTIIIPTHYTDDALPIFEQNYGKIQEFDNVLTISKDDLPTNSLNIYRILNNHIYQ</sequence>
<dbReference type="EMBL" id="CP002582">
    <property type="protein sequence ID" value="ADZ81827.1"/>
    <property type="molecule type" value="Genomic_DNA"/>
</dbReference>
<dbReference type="Proteomes" id="UP000008467">
    <property type="component" value="Chromosome"/>
</dbReference>
<dbReference type="Pfam" id="PF13483">
    <property type="entry name" value="Lactamase_B_3"/>
    <property type="match status" value="1"/>
</dbReference>
<organism evidence="3 4">
    <name type="scientific">Cellulosilyticum lentocellum (strain ATCC 49066 / DSM 5427 / NCIMB 11756 / RHM5)</name>
    <name type="common">Clostridium lentocellum</name>
    <dbReference type="NCBI Taxonomy" id="642492"/>
    <lineage>
        <taxon>Bacteria</taxon>
        <taxon>Bacillati</taxon>
        <taxon>Bacillota</taxon>
        <taxon>Clostridia</taxon>
        <taxon>Lachnospirales</taxon>
        <taxon>Cellulosilyticaceae</taxon>
        <taxon>Cellulosilyticum</taxon>
    </lineage>
</organism>
<reference evidence="3 4" key="1">
    <citation type="journal article" date="2011" name="J. Bacteriol.">
        <title>Complete genome sequence of the cellulose-degrading bacterium Cellulosilyticum lentocellum.</title>
        <authorList>
            <consortium name="US DOE Joint Genome Institute"/>
            <person name="Miller D.A."/>
            <person name="Suen G."/>
            <person name="Bruce D."/>
            <person name="Copeland A."/>
            <person name="Cheng J.F."/>
            <person name="Detter C."/>
            <person name="Goodwin L.A."/>
            <person name="Han C.S."/>
            <person name="Hauser L.J."/>
            <person name="Land M.L."/>
            <person name="Lapidus A."/>
            <person name="Lucas S."/>
            <person name="Meincke L."/>
            <person name="Pitluck S."/>
            <person name="Tapia R."/>
            <person name="Teshima H."/>
            <person name="Woyke T."/>
            <person name="Fox B.G."/>
            <person name="Angert E.R."/>
            <person name="Currie C.R."/>
        </authorList>
    </citation>
    <scope>NUCLEOTIDE SEQUENCE [LARGE SCALE GENOMIC DNA]</scope>
    <source>
        <strain evidence="4">ATCC 49066 / DSM 5427 / NCIMB 11756 / RHM5</strain>
    </source>
</reference>
<feature type="signal peptide" evidence="2">
    <location>
        <begin position="1"/>
        <end position="25"/>
    </location>
</feature>
<dbReference type="SUPFAM" id="SSF56281">
    <property type="entry name" value="Metallo-hydrolase/oxidoreductase"/>
    <property type="match status" value="1"/>
</dbReference>
<accession>F2JGD2</accession>
<evidence type="ECO:0000313" key="4">
    <source>
        <dbReference type="Proteomes" id="UP000008467"/>
    </source>
</evidence>
<protein>
    <submittedName>
        <fullName evidence="3">Beta-lactamase domain protein</fullName>
    </submittedName>
</protein>
<dbReference type="Gene3D" id="3.60.15.10">
    <property type="entry name" value="Ribonuclease Z/Hydroxyacylglutathione hydrolase-like"/>
    <property type="match status" value="1"/>
</dbReference>
<dbReference type="PANTHER" id="PTHR42967">
    <property type="entry name" value="METAL DEPENDENT HYDROLASE"/>
    <property type="match status" value="1"/>
</dbReference>
<evidence type="ECO:0000256" key="2">
    <source>
        <dbReference type="SAM" id="SignalP"/>
    </source>
</evidence>